<dbReference type="SUPFAM" id="SSF56235">
    <property type="entry name" value="N-terminal nucleophile aminohydrolases (Ntn hydrolases)"/>
    <property type="match status" value="1"/>
</dbReference>
<dbReference type="AlphaFoldDB" id="A0A845Q8P8"/>
<dbReference type="Gene3D" id="3.60.20.40">
    <property type="match status" value="1"/>
</dbReference>
<evidence type="ECO:0000256" key="7">
    <source>
        <dbReference type="ARBA" id="ARBA00023315"/>
    </source>
</evidence>
<evidence type="ECO:0000313" key="14">
    <source>
        <dbReference type="Proteomes" id="UP000470384"/>
    </source>
</evidence>
<comment type="subunit">
    <text evidence="11">This enzyme consists of two polypeptide chains, which are synthesized in precursor form from a single polypeptide.</text>
</comment>
<evidence type="ECO:0000256" key="6">
    <source>
        <dbReference type="ARBA" id="ARBA00023145"/>
    </source>
</evidence>
<comment type="catalytic activity">
    <reaction evidence="2 11">
        <text>glutathione + H2O = L-cysteinylglycine + L-glutamate</text>
        <dbReference type="Rhea" id="RHEA:28807"/>
        <dbReference type="ChEBI" id="CHEBI:15377"/>
        <dbReference type="ChEBI" id="CHEBI:29985"/>
        <dbReference type="ChEBI" id="CHEBI:57925"/>
        <dbReference type="ChEBI" id="CHEBI:61694"/>
        <dbReference type="EC" id="3.4.19.13"/>
    </reaction>
</comment>
<accession>A0A845Q8P8</accession>
<dbReference type="InterPro" id="IPR029055">
    <property type="entry name" value="Ntn_hydrolases_N"/>
</dbReference>
<dbReference type="PANTHER" id="PTHR43199">
    <property type="entry name" value="GLUTATHIONE HYDROLASE"/>
    <property type="match status" value="1"/>
</dbReference>
<keyword evidence="5 11" id="KW-0378">Hydrolase</keyword>
<dbReference type="InterPro" id="IPR000101">
    <property type="entry name" value="GGT_peptidase"/>
</dbReference>
<dbReference type="EC" id="3.4.19.13" evidence="11"/>
<dbReference type="InterPro" id="IPR043138">
    <property type="entry name" value="GGT_lsub"/>
</dbReference>
<evidence type="ECO:0000256" key="3">
    <source>
        <dbReference type="ARBA" id="ARBA00009381"/>
    </source>
</evidence>
<sequence length="576" mass="61893">MARLKTVLTLAGTLLGIALVGFLVTIAVTPPPVHMVSAAHPLASQAGMEMLKRGGSAVDAAVATQLVLTLVEPQSSGIGGGAFLVYWNEDTKRVETWDGRETAPASVTERHFLQSDGTPMGFFDAVVGGHAVGVPGVIAMLAAAHDEHGRLPWEELFEPAIALAENGFDVTPRLNKLINWSPALPMMPVVKDYFFEPGAVDGEGKPVPLAIGARLTNPAYARTLRLIATQGPRAFYEGEIATQILEAVNNAPRNPGRMTAADLAAYEPVKREPVCAPYRTYTLCGAPPPTSGSTTVLQIMGLLESFYMQRAEPQSADSIHLISEASRLAYADRNKYLADPDFVDVPLEGMLDRAYLRLRSRLIHPDKTQSSAPLEAGLPAGSDASLAVAEPKPAHSTSHFAIRDRWGNAVSMTTSIEAPFGSHLMTGGFLLNNQLTDFSFVPEKEGRPVANRPEAGKRPRSSMSPMIVLDEDGEFYAAVGSPGGSRIIAFVAQTLVGVLDWNMTMQEAINMPRHVHRNTTLELEEDTFIATLAESLRMRGHDVEVKEITSGLHGVRVVEGGLEGGADPRREGVVLD</sequence>
<evidence type="ECO:0000256" key="9">
    <source>
        <dbReference type="PIRSR" id="PIRSR600101-1"/>
    </source>
</evidence>
<evidence type="ECO:0000256" key="2">
    <source>
        <dbReference type="ARBA" id="ARBA00001089"/>
    </source>
</evidence>
<comment type="catalytic activity">
    <reaction evidence="8 11">
        <text>an N-terminal (5-L-glutamyl)-[peptide] + an alpha-amino acid = 5-L-glutamyl amino acid + an N-terminal L-alpha-aminoacyl-[peptide]</text>
        <dbReference type="Rhea" id="RHEA:23904"/>
        <dbReference type="Rhea" id="RHEA-COMP:9780"/>
        <dbReference type="Rhea" id="RHEA-COMP:9795"/>
        <dbReference type="ChEBI" id="CHEBI:77644"/>
        <dbReference type="ChEBI" id="CHEBI:78597"/>
        <dbReference type="ChEBI" id="CHEBI:78599"/>
        <dbReference type="ChEBI" id="CHEBI:78608"/>
        <dbReference type="EC" id="2.3.2.2"/>
    </reaction>
</comment>
<dbReference type="EMBL" id="WXYQ01000004">
    <property type="protein sequence ID" value="NBG94982.1"/>
    <property type="molecule type" value="Genomic_DNA"/>
</dbReference>
<comment type="pathway">
    <text evidence="11">Sulfur metabolism; glutathione metabolism.</text>
</comment>
<keyword evidence="7 11" id="KW-0012">Acyltransferase</keyword>
<keyword evidence="4 11" id="KW-0808">Transferase</keyword>
<dbReference type="OrthoDB" id="9781342at2"/>
<evidence type="ECO:0000256" key="1">
    <source>
        <dbReference type="ARBA" id="ARBA00001049"/>
    </source>
</evidence>
<dbReference type="EC" id="2.3.2.2" evidence="11"/>
<dbReference type="InterPro" id="IPR051792">
    <property type="entry name" value="GGT_bact"/>
</dbReference>
<dbReference type="InterPro" id="IPR043137">
    <property type="entry name" value="GGT_ssub_C"/>
</dbReference>
<dbReference type="Gene3D" id="1.10.246.130">
    <property type="match status" value="1"/>
</dbReference>
<protein>
    <recommendedName>
        <fullName evidence="11">Glutathione hydrolase proenzyme</fullName>
        <ecNumber evidence="11">2.3.2.2</ecNumber>
        <ecNumber evidence="11">3.4.19.13</ecNumber>
    </recommendedName>
    <component>
        <recommendedName>
            <fullName evidence="11">Glutathione hydrolase large chain</fullName>
        </recommendedName>
    </component>
    <component>
        <recommendedName>
            <fullName evidence="11">Glutathione hydrolase small chain</fullName>
        </recommendedName>
    </component>
</protein>
<comment type="similarity">
    <text evidence="3 11">Belongs to the gamma-glutamyltransferase family.</text>
</comment>
<dbReference type="GeneID" id="300655896"/>
<proteinExistence type="inferred from homology"/>
<evidence type="ECO:0000256" key="8">
    <source>
        <dbReference type="ARBA" id="ARBA00047417"/>
    </source>
</evidence>
<keyword evidence="11" id="KW-0317">Glutathione biosynthesis</keyword>
<organism evidence="13 14">
    <name type="scientific">Pyruvatibacter mobilis</name>
    <dbReference type="NCBI Taxonomy" id="1712261"/>
    <lineage>
        <taxon>Bacteria</taxon>
        <taxon>Pseudomonadati</taxon>
        <taxon>Pseudomonadota</taxon>
        <taxon>Alphaproteobacteria</taxon>
        <taxon>Hyphomicrobiales</taxon>
        <taxon>Parvibaculaceae</taxon>
        <taxon>Pyruvatibacter</taxon>
    </lineage>
</organism>
<reference evidence="13 14" key="1">
    <citation type="journal article" date="2016" name="Int. J. Syst. Evol. Microbiol.">
        <title>Pyruvatibacter mobilis gen. nov., sp. nov., a marine bacterium from the culture broth of Picochlorum sp. 122.</title>
        <authorList>
            <person name="Wang G."/>
            <person name="Tang M."/>
            <person name="Wu H."/>
            <person name="Dai S."/>
            <person name="Li T."/>
            <person name="Chen C."/>
            <person name="He H."/>
            <person name="Fan J."/>
            <person name="Xiang W."/>
            <person name="Li X."/>
        </authorList>
    </citation>
    <scope>NUCLEOTIDE SEQUENCE [LARGE SCALE GENOMIC DNA]</scope>
    <source>
        <strain evidence="13 14">GYP-11</strain>
    </source>
</reference>
<gene>
    <name evidence="13" type="primary">ggt</name>
    <name evidence="13" type="ORF">GTQ45_04480</name>
</gene>
<feature type="binding site" evidence="10">
    <location>
        <position position="437"/>
    </location>
    <ligand>
        <name>L-glutamate</name>
        <dbReference type="ChEBI" id="CHEBI:29985"/>
    </ligand>
</feature>
<feature type="region of interest" description="Disordered" evidence="12">
    <location>
        <begin position="442"/>
        <end position="462"/>
    </location>
</feature>
<dbReference type="RefSeq" id="WP_160587022.1">
    <property type="nucleotide sequence ID" value="NZ_BMHN01000001.1"/>
</dbReference>
<evidence type="ECO:0000256" key="4">
    <source>
        <dbReference type="ARBA" id="ARBA00022679"/>
    </source>
</evidence>
<evidence type="ECO:0000256" key="12">
    <source>
        <dbReference type="SAM" id="MobiDB-lite"/>
    </source>
</evidence>
<feature type="active site" description="Nucleophile" evidence="9">
    <location>
        <position position="397"/>
    </location>
</feature>
<name>A0A845Q8P8_9HYPH</name>
<dbReference type="GO" id="GO:0006751">
    <property type="term" value="P:glutathione catabolic process"/>
    <property type="evidence" value="ECO:0007669"/>
    <property type="project" value="UniProtKB-UniRule"/>
</dbReference>
<comment type="catalytic activity">
    <reaction evidence="1 11">
        <text>an S-substituted glutathione + H2O = an S-substituted L-cysteinylglycine + L-glutamate</text>
        <dbReference type="Rhea" id="RHEA:59468"/>
        <dbReference type="ChEBI" id="CHEBI:15377"/>
        <dbReference type="ChEBI" id="CHEBI:29985"/>
        <dbReference type="ChEBI" id="CHEBI:90779"/>
        <dbReference type="ChEBI" id="CHEBI:143103"/>
        <dbReference type="EC" id="3.4.19.13"/>
    </reaction>
</comment>
<evidence type="ECO:0000313" key="13">
    <source>
        <dbReference type="EMBL" id="NBG94982.1"/>
    </source>
</evidence>
<comment type="PTM">
    <text evidence="11">Cleaved by autocatalysis into a large and a small subunit.</text>
</comment>
<dbReference type="GO" id="GO:0006750">
    <property type="term" value="P:glutathione biosynthetic process"/>
    <property type="evidence" value="ECO:0007669"/>
    <property type="project" value="UniProtKB-KW"/>
</dbReference>
<dbReference type="PRINTS" id="PR01210">
    <property type="entry name" value="GGTRANSPTASE"/>
</dbReference>
<dbReference type="GO" id="GO:0036374">
    <property type="term" value="F:glutathione hydrolase activity"/>
    <property type="evidence" value="ECO:0007669"/>
    <property type="project" value="UniProtKB-UniRule"/>
</dbReference>
<dbReference type="Pfam" id="PF01019">
    <property type="entry name" value="G_glu_transpept"/>
    <property type="match status" value="1"/>
</dbReference>
<feature type="binding site" evidence="10">
    <location>
        <position position="100"/>
    </location>
    <ligand>
        <name>L-glutamate</name>
        <dbReference type="ChEBI" id="CHEBI:29985"/>
    </ligand>
</feature>
<dbReference type="NCBIfam" id="TIGR00066">
    <property type="entry name" value="g_glut_trans"/>
    <property type="match status" value="1"/>
</dbReference>
<feature type="binding site" evidence="10">
    <location>
        <begin position="461"/>
        <end position="462"/>
    </location>
    <ligand>
        <name>L-glutamate</name>
        <dbReference type="ChEBI" id="CHEBI:29985"/>
    </ligand>
</feature>
<feature type="binding site" evidence="10">
    <location>
        <position position="484"/>
    </location>
    <ligand>
        <name>L-glutamate</name>
        <dbReference type="ChEBI" id="CHEBI:29985"/>
    </ligand>
</feature>
<comment type="caution">
    <text evidence="13">The sequence shown here is derived from an EMBL/GenBank/DDBJ whole genome shotgun (WGS) entry which is preliminary data.</text>
</comment>
<evidence type="ECO:0000256" key="10">
    <source>
        <dbReference type="PIRSR" id="PIRSR600101-2"/>
    </source>
</evidence>
<keyword evidence="14" id="KW-1185">Reference proteome</keyword>
<dbReference type="Proteomes" id="UP000470384">
    <property type="component" value="Unassembled WGS sequence"/>
</dbReference>
<evidence type="ECO:0000256" key="11">
    <source>
        <dbReference type="RuleBase" id="RU368036"/>
    </source>
</evidence>
<keyword evidence="6 11" id="KW-0865">Zymogen</keyword>
<dbReference type="GO" id="GO:0103068">
    <property type="term" value="F:leukotriene C4 gamma-glutamyl transferase activity"/>
    <property type="evidence" value="ECO:0007669"/>
    <property type="project" value="UniProtKB-EC"/>
</dbReference>
<dbReference type="PANTHER" id="PTHR43199:SF1">
    <property type="entry name" value="GLUTATHIONE HYDROLASE PROENZYME"/>
    <property type="match status" value="1"/>
</dbReference>
<dbReference type="UniPathway" id="UPA00204"/>
<evidence type="ECO:0000256" key="5">
    <source>
        <dbReference type="ARBA" id="ARBA00022801"/>
    </source>
</evidence>